<evidence type="ECO:0000313" key="2">
    <source>
        <dbReference type="Proteomes" id="UP000224567"/>
    </source>
</evidence>
<dbReference type="InterPro" id="IPR036291">
    <property type="entry name" value="NAD(P)-bd_dom_sf"/>
</dbReference>
<reference evidence="1 2" key="1">
    <citation type="journal article" date="2017" name="Genome Biol.">
        <title>New reference genome sequences of hot pepper reveal the massive evolution of plant disease-resistance genes by retroduplication.</title>
        <authorList>
            <person name="Kim S."/>
            <person name="Park J."/>
            <person name="Yeom S.I."/>
            <person name="Kim Y.M."/>
            <person name="Seo E."/>
            <person name="Kim K.T."/>
            <person name="Kim M.S."/>
            <person name="Lee J.M."/>
            <person name="Cheong K."/>
            <person name="Shin H.S."/>
            <person name="Kim S.B."/>
            <person name="Han K."/>
            <person name="Lee J."/>
            <person name="Park M."/>
            <person name="Lee H.A."/>
            <person name="Lee H.Y."/>
            <person name="Lee Y."/>
            <person name="Oh S."/>
            <person name="Lee J.H."/>
            <person name="Choi E."/>
            <person name="Choi E."/>
            <person name="Lee S.E."/>
            <person name="Jeon J."/>
            <person name="Kim H."/>
            <person name="Choi G."/>
            <person name="Song H."/>
            <person name="Lee J."/>
            <person name="Lee S.C."/>
            <person name="Kwon J.K."/>
            <person name="Lee H.Y."/>
            <person name="Koo N."/>
            <person name="Hong Y."/>
            <person name="Kim R.W."/>
            <person name="Kang W.H."/>
            <person name="Huh J.H."/>
            <person name="Kang B.C."/>
            <person name="Yang T.J."/>
            <person name="Lee Y.H."/>
            <person name="Bennetzen J.L."/>
            <person name="Choi D."/>
        </authorList>
    </citation>
    <scope>NUCLEOTIDE SEQUENCE [LARGE SCALE GENOMIC DNA]</scope>
    <source>
        <strain evidence="2">cv. PBC81</strain>
    </source>
</reference>
<sequence>MVFVSGATGQAGIRIARILLREGYSVRRGVSDLGAAQELAHLAIIYKIEHNWDGITLKDFILKSPVPLSMYSRIKGTMKTRAYHLSCTKGARCAGRSHLKRKLDLEFQAEEE</sequence>
<accession>A0A2G2X935</accession>
<dbReference type="PANTHER" id="PTHR47711:SF2">
    <property type="entry name" value="PROTEIN PLASTID TRANSCRIPTIONALLY ACTIVE 16, CHLOROPLASTIC"/>
    <property type="match status" value="1"/>
</dbReference>
<keyword evidence="2" id="KW-1185">Reference proteome</keyword>
<dbReference type="STRING" id="33114.A0A2G2X935"/>
<gene>
    <name evidence="1" type="ORF">CQW23_08478</name>
</gene>
<dbReference type="SUPFAM" id="SSF51735">
    <property type="entry name" value="NAD(P)-binding Rossmann-fold domains"/>
    <property type="match status" value="1"/>
</dbReference>
<reference evidence="2" key="2">
    <citation type="journal article" date="2017" name="J. Anim. Genet.">
        <title>Multiple reference genome sequences of hot pepper reveal the massive evolution of plant disease resistance genes by retroduplication.</title>
        <authorList>
            <person name="Kim S."/>
            <person name="Park J."/>
            <person name="Yeom S.-I."/>
            <person name="Kim Y.-M."/>
            <person name="Seo E."/>
            <person name="Kim K.-T."/>
            <person name="Kim M.-S."/>
            <person name="Lee J.M."/>
            <person name="Cheong K."/>
            <person name="Shin H.-S."/>
            <person name="Kim S.-B."/>
            <person name="Han K."/>
            <person name="Lee J."/>
            <person name="Park M."/>
            <person name="Lee H.-A."/>
            <person name="Lee H.-Y."/>
            <person name="Lee Y."/>
            <person name="Oh S."/>
            <person name="Lee J.H."/>
            <person name="Choi E."/>
            <person name="Choi E."/>
            <person name="Lee S.E."/>
            <person name="Jeon J."/>
            <person name="Kim H."/>
            <person name="Choi G."/>
            <person name="Song H."/>
            <person name="Lee J."/>
            <person name="Lee S.-C."/>
            <person name="Kwon J.-K."/>
            <person name="Lee H.-Y."/>
            <person name="Koo N."/>
            <person name="Hong Y."/>
            <person name="Kim R.W."/>
            <person name="Kang W.-H."/>
            <person name="Huh J.H."/>
            <person name="Kang B.-C."/>
            <person name="Yang T.-J."/>
            <person name="Lee Y.-H."/>
            <person name="Bennetzen J.L."/>
            <person name="Choi D."/>
        </authorList>
    </citation>
    <scope>NUCLEOTIDE SEQUENCE [LARGE SCALE GENOMIC DNA]</scope>
    <source>
        <strain evidence="2">cv. PBC81</strain>
    </source>
</reference>
<evidence type="ECO:0000313" key="1">
    <source>
        <dbReference type="EMBL" id="PHT54016.1"/>
    </source>
</evidence>
<proteinExistence type="predicted"/>
<dbReference type="AlphaFoldDB" id="A0A2G2X935"/>
<protein>
    <submittedName>
        <fullName evidence="1">Uncharacterized protein</fullName>
    </submittedName>
</protein>
<comment type="caution">
    <text evidence="1">The sequence shown here is derived from an EMBL/GenBank/DDBJ whole genome shotgun (WGS) entry which is preliminary data.</text>
</comment>
<name>A0A2G2X935_CAPBA</name>
<dbReference type="PANTHER" id="PTHR47711">
    <property type="entry name" value="PROTEIN PLASTID TRANSCRIPTIONALLY ACTIVE 16, CHLOROPLASTIC"/>
    <property type="match status" value="1"/>
</dbReference>
<dbReference type="EMBL" id="MLFT02000003">
    <property type="protein sequence ID" value="PHT54016.1"/>
    <property type="molecule type" value="Genomic_DNA"/>
</dbReference>
<dbReference type="Proteomes" id="UP000224567">
    <property type="component" value="Unassembled WGS sequence"/>
</dbReference>
<dbReference type="Gene3D" id="3.40.50.720">
    <property type="entry name" value="NAD(P)-binding Rossmann-like Domain"/>
    <property type="match status" value="1"/>
</dbReference>
<organism evidence="1 2">
    <name type="scientific">Capsicum baccatum</name>
    <name type="common">Peruvian pepper</name>
    <dbReference type="NCBI Taxonomy" id="33114"/>
    <lineage>
        <taxon>Eukaryota</taxon>
        <taxon>Viridiplantae</taxon>
        <taxon>Streptophyta</taxon>
        <taxon>Embryophyta</taxon>
        <taxon>Tracheophyta</taxon>
        <taxon>Spermatophyta</taxon>
        <taxon>Magnoliopsida</taxon>
        <taxon>eudicotyledons</taxon>
        <taxon>Gunneridae</taxon>
        <taxon>Pentapetalae</taxon>
        <taxon>asterids</taxon>
        <taxon>lamiids</taxon>
        <taxon>Solanales</taxon>
        <taxon>Solanaceae</taxon>
        <taxon>Solanoideae</taxon>
        <taxon>Capsiceae</taxon>
        <taxon>Capsicum</taxon>
    </lineage>
</organism>